<dbReference type="Gene3D" id="1.20.120.1220">
    <property type="match status" value="1"/>
</dbReference>
<dbReference type="InterPro" id="IPR000045">
    <property type="entry name" value="Prepilin_IV_endopep_pep"/>
</dbReference>
<protein>
    <submittedName>
        <fullName evidence="3">Type IV leader peptidase family protein</fullName>
    </submittedName>
</protein>
<dbReference type="Proteomes" id="UP000315017">
    <property type="component" value="Chromosome"/>
</dbReference>
<dbReference type="RefSeq" id="WP_145087917.1">
    <property type="nucleotide sequence ID" value="NZ_CP036274.1"/>
</dbReference>
<organism evidence="3 4">
    <name type="scientific">Anatilimnocola aggregata</name>
    <dbReference type="NCBI Taxonomy" id="2528021"/>
    <lineage>
        <taxon>Bacteria</taxon>
        <taxon>Pseudomonadati</taxon>
        <taxon>Planctomycetota</taxon>
        <taxon>Planctomycetia</taxon>
        <taxon>Pirellulales</taxon>
        <taxon>Pirellulaceae</taxon>
        <taxon>Anatilimnocola</taxon>
    </lineage>
</organism>
<dbReference type="GO" id="GO:0016020">
    <property type="term" value="C:membrane"/>
    <property type="evidence" value="ECO:0007669"/>
    <property type="project" value="InterPro"/>
</dbReference>
<sequence>MSHLLWLIPLLLVALATWHDLRTREVPDWISYVLAGWGVLAILLQGGPNTWFGLLAGALLGAALTLPFAYFGGLGGADVRLMIALGAVFGPSLLLLLGFLTAIFGGLLALVAHLRGQKDYAYCPAIFASLVSVFALSLVIHGRIS</sequence>
<dbReference type="EMBL" id="CP036274">
    <property type="protein sequence ID" value="QDU27040.1"/>
    <property type="molecule type" value="Genomic_DNA"/>
</dbReference>
<dbReference type="GO" id="GO:0004190">
    <property type="term" value="F:aspartic-type endopeptidase activity"/>
    <property type="evidence" value="ECO:0007669"/>
    <property type="project" value="InterPro"/>
</dbReference>
<dbReference type="OrthoDB" id="284133at2"/>
<dbReference type="AlphaFoldDB" id="A0A517Y9Y2"/>
<name>A0A517Y9Y2_9BACT</name>
<keyword evidence="1" id="KW-0812">Transmembrane</keyword>
<dbReference type="Pfam" id="PF01478">
    <property type="entry name" value="Peptidase_A24"/>
    <property type="match status" value="1"/>
</dbReference>
<accession>A0A517Y9Y2</accession>
<reference evidence="3 4" key="1">
    <citation type="submission" date="2019-02" db="EMBL/GenBank/DDBJ databases">
        <title>Deep-cultivation of Planctomycetes and their phenomic and genomic characterization uncovers novel biology.</title>
        <authorList>
            <person name="Wiegand S."/>
            <person name="Jogler M."/>
            <person name="Boedeker C."/>
            <person name="Pinto D."/>
            <person name="Vollmers J."/>
            <person name="Rivas-Marin E."/>
            <person name="Kohn T."/>
            <person name="Peeters S.H."/>
            <person name="Heuer A."/>
            <person name="Rast P."/>
            <person name="Oberbeckmann S."/>
            <person name="Bunk B."/>
            <person name="Jeske O."/>
            <person name="Meyerdierks A."/>
            <person name="Storesund J.E."/>
            <person name="Kallscheuer N."/>
            <person name="Luecker S."/>
            <person name="Lage O.M."/>
            <person name="Pohl T."/>
            <person name="Merkel B.J."/>
            <person name="Hornburger P."/>
            <person name="Mueller R.-W."/>
            <person name="Bruemmer F."/>
            <person name="Labrenz M."/>
            <person name="Spormann A.M."/>
            <person name="Op den Camp H."/>
            <person name="Overmann J."/>
            <person name="Amann R."/>
            <person name="Jetten M.S.M."/>
            <person name="Mascher T."/>
            <person name="Medema M.H."/>
            <person name="Devos D.P."/>
            <person name="Kaster A.-K."/>
            <person name="Ovreas L."/>
            <person name="Rohde M."/>
            <person name="Galperin M.Y."/>
            <person name="Jogler C."/>
        </authorList>
    </citation>
    <scope>NUCLEOTIDE SEQUENCE [LARGE SCALE GENOMIC DNA]</scope>
    <source>
        <strain evidence="3 4">ETA_A8</strain>
    </source>
</reference>
<keyword evidence="1" id="KW-0472">Membrane</keyword>
<evidence type="ECO:0000256" key="1">
    <source>
        <dbReference type="SAM" id="Phobius"/>
    </source>
</evidence>
<feature type="domain" description="Prepilin type IV endopeptidase peptidase" evidence="2">
    <location>
        <begin position="10"/>
        <end position="110"/>
    </location>
</feature>
<gene>
    <name evidence="3" type="ORF">ETAA8_21240</name>
</gene>
<proteinExistence type="predicted"/>
<dbReference type="KEGG" id="aagg:ETAA8_21240"/>
<feature type="transmembrane region" description="Helical" evidence="1">
    <location>
        <begin position="51"/>
        <end position="71"/>
    </location>
</feature>
<feature type="transmembrane region" description="Helical" evidence="1">
    <location>
        <begin position="120"/>
        <end position="140"/>
    </location>
</feature>
<feature type="transmembrane region" description="Helical" evidence="1">
    <location>
        <begin position="26"/>
        <end position="44"/>
    </location>
</feature>
<feature type="transmembrane region" description="Helical" evidence="1">
    <location>
        <begin position="83"/>
        <end position="108"/>
    </location>
</feature>
<evidence type="ECO:0000313" key="4">
    <source>
        <dbReference type="Proteomes" id="UP000315017"/>
    </source>
</evidence>
<evidence type="ECO:0000259" key="2">
    <source>
        <dbReference type="Pfam" id="PF01478"/>
    </source>
</evidence>
<keyword evidence="1" id="KW-1133">Transmembrane helix</keyword>
<keyword evidence="4" id="KW-1185">Reference proteome</keyword>
<evidence type="ECO:0000313" key="3">
    <source>
        <dbReference type="EMBL" id="QDU27040.1"/>
    </source>
</evidence>